<dbReference type="EMBL" id="CAMXCT020001819">
    <property type="protein sequence ID" value="CAL1146718.1"/>
    <property type="molecule type" value="Genomic_DNA"/>
</dbReference>
<dbReference type="AlphaFoldDB" id="A0A9P1CM00"/>
<proteinExistence type="predicted"/>
<feature type="transmembrane region" description="Helical" evidence="1">
    <location>
        <begin position="48"/>
        <end position="70"/>
    </location>
</feature>
<evidence type="ECO:0000256" key="1">
    <source>
        <dbReference type="SAM" id="Phobius"/>
    </source>
</evidence>
<evidence type="ECO:0000313" key="4">
    <source>
        <dbReference type="Proteomes" id="UP001152797"/>
    </source>
</evidence>
<sequence length="95" mass="9532">MPLSEPMKAAIVLAIVLAIVMVIVALFIALVLANAIGALTSAVTAKPVAGYAGVGGFAGGLFEDILRVFLPAANMLKNHLPLLAGATAFALCLAS</sequence>
<reference evidence="2" key="1">
    <citation type="submission" date="2022-10" db="EMBL/GenBank/DDBJ databases">
        <authorList>
            <person name="Chen Y."/>
            <person name="Dougan E. K."/>
            <person name="Chan C."/>
            <person name="Rhodes N."/>
            <person name="Thang M."/>
        </authorList>
    </citation>
    <scope>NUCLEOTIDE SEQUENCE</scope>
</reference>
<evidence type="ECO:0000313" key="2">
    <source>
        <dbReference type="EMBL" id="CAI3993343.1"/>
    </source>
</evidence>
<dbReference type="EMBL" id="CAMXCT030001819">
    <property type="protein sequence ID" value="CAL4780655.1"/>
    <property type="molecule type" value="Genomic_DNA"/>
</dbReference>
<dbReference type="OrthoDB" id="10377561at2759"/>
<feature type="transmembrane region" description="Helical" evidence="1">
    <location>
        <begin position="12"/>
        <end position="36"/>
    </location>
</feature>
<comment type="caution">
    <text evidence="2">The sequence shown here is derived from an EMBL/GenBank/DDBJ whole genome shotgun (WGS) entry which is preliminary data.</text>
</comment>
<keyword evidence="4" id="KW-1185">Reference proteome</keyword>
<keyword evidence="1" id="KW-0812">Transmembrane</keyword>
<keyword evidence="1" id="KW-0472">Membrane</keyword>
<gene>
    <name evidence="2" type="ORF">C1SCF055_LOCUS20104</name>
</gene>
<accession>A0A9P1CM00</accession>
<name>A0A9P1CM00_9DINO</name>
<dbReference type="EMBL" id="CAMXCT010001819">
    <property type="protein sequence ID" value="CAI3993343.1"/>
    <property type="molecule type" value="Genomic_DNA"/>
</dbReference>
<keyword evidence="1" id="KW-1133">Transmembrane helix</keyword>
<organism evidence="2">
    <name type="scientific">Cladocopium goreaui</name>
    <dbReference type="NCBI Taxonomy" id="2562237"/>
    <lineage>
        <taxon>Eukaryota</taxon>
        <taxon>Sar</taxon>
        <taxon>Alveolata</taxon>
        <taxon>Dinophyceae</taxon>
        <taxon>Suessiales</taxon>
        <taxon>Symbiodiniaceae</taxon>
        <taxon>Cladocopium</taxon>
    </lineage>
</organism>
<evidence type="ECO:0000313" key="3">
    <source>
        <dbReference type="EMBL" id="CAL4780655.1"/>
    </source>
</evidence>
<reference evidence="3 4" key="2">
    <citation type="submission" date="2024-05" db="EMBL/GenBank/DDBJ databases">
        <authorList>
            <person name="Chen Y."/>
            <person name="Shah S."/>
            <person name="Dougan E. K."/>
            <person name="Thang M."/>
            <person name="Chan C."/>
        </authorList>
    </citation>
    <scope>NUCLEOTIDE SEQUENCE [LARGE SCALE GENOMIC DNA]</scope>
</reference>
<protein>
    <submittedName>
        <fullName evidence="2">Uncharacterized protein</fullName>
    </submittedName>
</protein>
<dbReference type="Proteomes" id="UP001152797">
    <property type="component" value="Unassembled WGS sequence"/>
</dbReference>